<dbReference type="AlphaFoldDB" id="A0A328F971"/>
<sequence length="132" mass="15368">MDRNDFLSAFIAAESEINLIIEDLTKQLHKKMDKLFQESDERWVERILAFSFNKIPTQEIQSIEERHLIIAKQAKKLMYLHGLNAKVQLEQIGDSKNRRCPGQMIYKVKKSPKNSKYLEFVLKNNSSPSSGK</sequence>
<reference evidence="1 4" key="2">
    <citation type="submission" date="2019-02" db="EMBL/GenBank/DDBJ databases">
        <title>Complete genome sequence of Desulfobacter hydrogenophilus AcRS1.</title>
        <authorList>
            <person name="Marietou A."/>
            <person name="Lund M.B."/>
            <person name="Marshall I.P.G."/>
            <person name="Schreiber L."/>
            <person name="Jorgensen B."/>
        </authorList>
    </citation>
    <scope>NUCLEOTIDE SEQUENCE [LARGE SCALE GENOMIC DNA]</scope>
    <source>
        <strain evidence="1 4">AcRS1</strain>
    </source>
</reference>
<dbReference type="OrthoDB" id="9879316at2"/>
<evidence type="ECO:0000313" key="2">
    <source>
        <dbReference type="EMBL" id="RAM00200.1"/>
    </source>
</evidence>
<dbReference type="EMBL" id="CP036313">
    <property type="protein sequence ID" value="QBH14441.1"/>
    <property type="molecule type" value="Genomic_DNA"/>
</dbReference>
<keyword evidence="4" id="KW-1185">Reference proteome</keyword>
<dbReference type="Proteomes" id="UP000293902">
    <property type="component" value="Chromosome"/>
</dbReference>
<evidence type="ECO:0000313" key="3">
    <source>
        <dbReference type="Proteomes" id="UP000248798"/>
    </source>
</evidence>
<reference evidence="2 3" key="1">
    <citation type="submission" date="2018-06" db="EMBL/GenBank/DDBJ databases">
        <title>Complete Genome Sequence of Desulfobacter hydrogenophilus (DSM3380).</title>
        <authorList>
            <person name="Marietou A."/>
            <person name="Schreiber L."/>
            <person name="Marshall I."/>
            <person name="Jorgensen B."/>
        </authorList>
    </citation>
    <scope>NUCLEOTIDE SEQUENCE [LARGE SCALE GENOMIC DNA]</scope>
    <source>
        <strain evidence="2 3">DSM 3380</strain>
    </source>
</reference>
<dbReference type="Proteomes" id="UP000248798">
    <property type="component" value="Unassembled WGS sequence"/>
</dbReference>
<evidence type="ECO:0000313" key="1">
    <source>
        <dbReference type="EMBL" id="QBH14441.1"/>
    </source>
</evidence>
<organism evidence="2 3">
    <name type="scientific">Desulfobacter hydrogenophilus</name>
    <dbReference type="NCBI Taxonomy" id="2291"/>
    <lineage>
        <taxon>Bacteria</taxon>
        <taxon>Pseudomonadati</taxon>
        <taxon>Thermodesulfobacteriota</taxon>
        <taxon>Desulfobacteria</taxon>
        <taxon>Desulfobacterales</taxon>
        <taxon>Desulfobacteraceae</taxon>
        <taxon>Desulfobacter</taxon>
    </lineage>
</organism>
<dbReference type="EMBL" id="QLNI01000058">
    <property type="protein sequence ID" value="RAM00200.1"/>
    <property type="molecule type" value="Genomic_DNA"/>
</dbReference>
<dbReference type="RefSeq" id="WP_111960092.1">
    <property type="nucleotide sequence ID" value="NZ_CP036313.1"/>
</dbReference>
<accession>A0A328F971</accession>
<protein>
    <submittedName>
        <fullName evidence="2">Uncharacterized protein</fullName>
    </submittedName>
</protein>
<gene>
    <name evidence="2" type="ORF">DO021_20345</name>
    <name evidence="1" type="ORF">EYB58_16825</name>
</gene>
<proteinExistence type="predicted"/>
<evidence type="ECO:0000313" key="4">
    <source>
        <dbReference type="Proteomes" id="UP000293902"/>
    </source>
</evidence>
<name>A0A328F971_9BACT</name>